<feature type="signal peptide" evidence="1">
    <location>
        <begin position="1"/>
        <end position="23"/>
    </location>
</feature>
<evidence type="ECO:0000256" key="1">
    <source>
        <dbReference type="SAM" id="SignalP"/>
    </source>
</evidence>
<reference evidence="2 3" key="1">
    <citation type="submission" date="2019-07" db="EMBL/GenBank/DDBJ databases">
        <title>Sphingomonas alkalisoli sp. nov., isolated from rhizosphere soil of Suaedae salsa.</title>
        <authorList>
            <person name="Zhang H."/>
            <person name="Xu L."/>
            <person name="Zhang J.-X."/>
            <person name="Sun J.-Q."/>
        </authorList>
    </citation>
    <scope>NUCLEOTIDE SEQUENCE [LARGE SCALE GENOMIC DNA]</scope>
    <source>
        <strain evidence="2 3">XS-10</strain>
    </source>
</reference>
<dbReference type="Proteomes" id="UP000318055">
    <property type="component" value="Chromosome"/>
</dbReference>
<proteinExistence type="predicted"/>
<dbReference type="KEGG" id="ssua:FPZ54_11320"/>
<dbReference type="AlphaFoldDB" id="A0A518RGG5"/>
<gene>
    <name evidence="2" type="ORF">FPZ54_11320</name>
</gene>
<evidence type="ECO:0000313" key="2">
    <source>
        <dbReference type="EMBL" id="QDX26552.1"/>
    </source>
</evidence>
<keyword evidence="3" id="KW-1185">Reference proteome</keyword>
<accession>A0A518RGG5</accession>
<sequence length="229" mass="24653">MSMFRCIAGLCTAAALLIQPARAQDSAEAAPAIAVDPVVGDYSSVQMELAAGLRLNRDGTFDYGLTVGSLDERARGRWARVGDRIELVSDPRPVAPTITASRIEQGLDNAFAIRLVAPNGRDIPGIDLRIDFDTGQPLESYVAGGPWTLPADETRRPRFVTFSKKSYRIDSGPLPLRADAGTVAIFLLTPNDFGVVDLTGAYLERDGDHLVLTRPEGKILFARADPASD</sequence>
<keyword evidence="1" id="KW-0732">Signal</keyword>
<organism evidence="2 3">
    <name type="scientific">Sphingomonas suaedae</name>
    <dbReference type="NCBI Taxonomy" id="2599297"/>
    <lineage>
        <taxon>Bacteria</taxon>
        <taxon>Pseudomonadati</taxon>
        <taxon>Pseudomonadota</taxon>
        <taxon>Alphaproteobacteria</taxon>
        <taxon>Sphingomonadales</taxon>
        <taxon>Sphingomonadaceae</taxon>
        <taxon>Sphingomonas</taxon>
    </lineage>
</organism>
<dbReference type="EMBL" id="CP042239">
    <property type="protein sequence ID" value="QDX26552.1"/>
    <property type="molecule type" value="Genomic_DNA"/>
</dbReference>
<dbReference type="OrthoDB" id="6691870at2"/>
<protein>
    <submittedName>
        <fullName evidence="2">Uncharacterized protein</fullName>
    </submittedName>
</protein>
<name>A0A518RGG5_9SPHN</name>
<feature type="chain" id="PRO_5022091709" evidence="1">
    <location>
        <begin position="24"/>
        <end position="229"/>
    </location>
</feature>
<evidence type="ECO:0000313" key="3">
    <source>
        <dbReference type="Proteomes" id="UP000318055"/>
    </source>
</evidence>